<dbReference type="EMBL" id="KV875093">
    <property type="protein sequence ID" value="OIW34331.1"/>
    <property type="molecule type" value="Genomic_DNA"/>
</dbReference>
<protein>
    <submittedName>
        <fullName evidence="1">Uncharacterized protein</fullName>
    </submittedName>
</protein>
<reference evidence="1 2" key="1">
    <citation type="submission" date="2016-10" db="EMBL/GenBank/DDBJ databases">
        <title>Draft genome sequence of Coniochaeta ligniaria NRRL30616, a lignocellulolytic fungus for bioabatement of inhibitors in plant biomass hydrolysates.</title>
        <authorList>
            <consortium name="DOE Joint Genome Institute"/>
            <person name="Jimenez D.J."/>
            <person name="Hector R.E."/>
            <person name="Riley R."/>
            <person name="Sun H."/>
            <person name="Grigoriev I.V."/>
            <person name="Van Elsas J.D."/>
            <person name="Nichols N.N."/>
        </authorList>
    </citation>
    <scope>NUCLEOTIDE SEQUENCE [LARGE SCALE GENOMIC DNA]</scope>
    <source>
        <strain evidence="1 2">NRRL 30616</strain>
    </source>
</reference>
<sequence>MTFLLAGCGGAHVPDITCPAPFFKGGKIVFHVASPGIIHTYVGPVSQLACILIHLADILDVTSLQTLLASPVGLHCQCSSY</sequence>
<dbReference type="InParanoid" id="A0A1J7J4M1"/>
<dbReference type="Proteomes" id="UP000182658">
    <property type="component" value="Unassembled WGS sequence"/>
</dbReference>
<dbReference type="AlphaFoldDB" id="A0A1J7J4M1"/>
<name>A0A1J7J4M1_9PEZI</name>
<organism evidence="1 2">
    <name type="scientific">Coniochaeta ligniaria NRRL 30616</name>
    <dbReference type="NCBI Taxonomy" id="1408157"/>
    <lineage>
        <taxon>Eukaryota</taxon>
        <taxon>Fungi</taxon>
        <taxon>Dikarya</taxon>
        <taxon>Ascomycota</taxon>
        <taxon>Pezizomycotina</taxon>
        <taxon>Sordariomycetes</taxon>
        <taxon>Sordariomycetidae</taxon>
        <taxon>Coniochaetales</taxon>
        <taxon>Coniochaetaceae</taxon>
        <taxon>Coniochaeta</taxon>
    </lineage>
</organism>
<evidence type="ECO:0000313" key="1">
    <source>
        <dbReference type="EMBL" id="OIW34331.1"/>
    </source>
</evidence>
<gene>
    <name evidence="1" type="ORF">CONLIGDRAFT_626354</name>
</gene>
<accession>A0A1J7J4M1</accession>
<proteinExistence type="predicted"/>
<keyword evidence="2" id="KW-1185">Reference proteome</keyword>
<evidence type="ECO:0000313" key="2">
    <source>
        <dbReference type="Proteomes" id="UP000182658"/>
    </source>
</evidence>